<dbReference type="Proteomes" id="UP001261624">
    <property type="component" value="Unassembled WGS sequence"/>
</dbReference>
<comment type="caution">
    <text evidence="1">The sequence shown here is derived from an EMBL/GenBank/DDBJ whole genome shotgun (WGS) entry which is preliminary data.</text>
</comment>
<reference evidence="1 2" key="1">
    <citation type="submission" date="2023-09" db="EMBL/GenBank/DDBJ databases">
        <authorList>
            <person name="Rey-Velasco X."/>
        </authorList>
    </citation>
    <scope>NUCLEOTIDE SEQUENCE [LARGE SCALE GENOMIC DNA]</scope>
    <source>
        <strain evidence="1 2">F188</strain>
    </source>
</reference>
<evidence type="ECO:0000313" key="2">
    <source>
        <dbReference type="Proteomes" id="UP001261624"/>
    </source>
</evidence>
<accession>A0ABU3E4U7</accession>
<sequence>MASYLNKNEIKTSLRVLIKQYLQECRNSSKLSQDFIKLLEHNFLAKYVIYNKSERNIEIGIEDRNENSETAYPKIKVYKYKLDDAEEKIISSCGVQDSDFEFYGRLLNRNDFERNSEVVLMH</sequence>
<gene>
    <name evidence="1" type="ORF">RM549_14540</name>
</gene>
<organism evidence="1 2">
    <name type="scientific">Autumnicola patrickiae</name>
    <dbReference type="NCBI Taxonomy" id="3075591"/>
    <lineage>
        <taxon>Bacteria</taxon>
        <taxon>Pseudomonadati</taxon>
        <taxon>Bacteroidota</taxon>
        <taxon>Flavobacteriia</taxon>
        <taxon>Flavobacteriales</taxon>
        <taxon>Flavobacteriaceae</taxon>
        <taxon>Autumnicola</taxon>
    </lineage>
</organism>
<evidence type="ECO:0000313" key="1">
    <source>
        <dbReference type="EMBL" id="MDT0691010.1"/>
    </source>
</evidence>
<dbReference type="EMBL" id="JAVRHM010000018">
    <property type="protein sequence ID" value="MDT0691010.1"/>
    <property type="molecule type" value="Genomic_DNA"/>
</dbReference>
<protein>
    <submittedName>
        <fullName evidence="1">Uncharacterized protein</fullName>
    </submittedName>
</protein>
<keyword evidence="2" id="KW-1185">Reference proteome</keyword>
<name>A0ABU3E4U7_9FLAO</name>
<dbReference type="RefSeq" id="WP_311686098.1">
    <property type="nucleotide sequence ID" value="NZ_JAVRHM010000018.1"/>
</dbReference>
<proteinExistence type="predicted"/>